<dbReference type="RefSeq" id="XP_005708972.1">
    <property type="nucleotide sequence ID" value="XM_005708915.1"/>
</dbReference>
<evidence type="ECO:0008006" key="5">
    <source>
        <dbReference type="Google" id="ProtNLM"/>
    </source>
</evidence>
<evidence type="ECO:0000256" key="2">
    <source>
        <dbReference type="SAM" id="MobiDB-lite"/>
    </source>
</evidence>
<keyword evidence="4" id="KW-1185">Reference proteome</keyword>
<feature type="region of interest" description="Disordered" evidence="2">
    <location>
        <begin position="1"/>
        <end position="35"/>
    </location>
</feature>
<protein>
    <recommendedName>
        <fullName evidence="5">Chromatin target of PRMT1 protein C-terminal domain-containing protein</fullName>
    </recommendedName>
</protein>
<sequence length="98" mass="11631">MPRAVFRGRIRKRKSKPNGNFKRRGTLKREKRGKTQEQLDAEIMLYQAEKEGRDKEEVKLEIEKMKREREKAKLDEEMVLCAVLTFPINLSIFPGRIL</sequence>
<reference evidence="4" key="1">
    <citation type="journal article" date="2013" name="Science">
        <title>Gene transfer from bacteria and archaea facilitated evolution of an extremophilic eukaryote.</title>
        <authorList>
            <person name="Schonknecht G."/>
            <person name="Chen W.H."/>
            <person name="Ternes C.M."/>
            <person name="Barbier G.G."/>
            <person name="Shrestha R.P."/>
            <person name="Stanke M."/>
            <person name="Brautigam A."/>
            <person name="Baker B.J."/>
            <person name="Banfield J.F."/>
            <person name="Garavito R.M."/>
            <person name="Carr K."/>
            <person name="Wilkerson C."/>
            <person name="Rensing S.A."/>
            <person name="Gagneul D."/>
            <person name="Dickenson N.E."/>
            <person name="Oesterhelt C."/>
            <person name="Lercher M.J."/>
            <person name="Weber A.P."/>
        </authorList>
    </citation>
    <scope>NUCLEOTIDE SEQUENCE [LARGE SCALE GENOMIC DNA]</scope>
    <source>
        <strain evidence="4">074W</strain>
    </source>
</reference>
<accession>M2XQF4</accession>
<dbReference type="EMBL" id="KB454486">
    <property type="protein sequence ID" value="EME32452.1"/>
    <property type="molecule type" value="Genomic_DNA"/>
</dbReference>
<gene>
    <name evidence="3" type="ORF">Gasu_05340</name>
</gene>
<evidence type="ECO:0000256" key="1">
    <source>
        <dbReference type="SAM" id="Coils"/>
    </source>
</evidence>
<evidence type="ECO:0000313" key="4">
    <source>
        <dbReference type="Proteomes" id="UP000030680"/>
    </source>
</evidence>
<dbReference type="OrthoDB" id="5221at2759"/>
<dbReference type="Proteomes" id="UP000030680">
    <property type="component" value="Unassembled WGS sequence"/>
</dbReference>
<evidence type="ECO:0000313" key="3">
    <source>
        <dbReference type="EMBL" id="EME32452.1"/>
    </source>
</evidence>
<feature type="compositionally biased region" description="Basic residues" evidence="2">
    <location>
        <begin position="1"/>
        <end position="32"/>
    </location>
</feature>
<proteinExistence type="predicted"/>
<dbReference type="AlphaFoldDB" id="M2XQF4"/>
<name>M2XQF4_GALSU</name>
<dbReference type="GeneID" id="17091031"/>
<dbReference type="Gramene" id="EME32452">
    <property type="protein sequence ID" value="EME32452"/>
    <property type="gene ID" value="Gasu_05340"/>
</dbReference>
<keyword evidence="1" id="KW-0175">Coiled coil</keyword>
<feature type="coiled-coil region" evidence="1">
    <location>
        <begin position="48"/>
        <end position="77"/>
    </location>
</feature>
<organism evidence="3 4">
    <name type="scientific">Galdieria sulphuraria</name>
    <name type="common">Red alga</name>
    <dbReference type="NCBI Taxonomy" id="130081"/>
    <lineage>
        <taxon>Eukaryota</taxon>
        <taxon>Rhodophyta</taxon>
        <taxon>Bangiophyceae</taxon>
        <taxon>Galdieriales</taxon>
        <taxon>Galdieriaceae</taxon>
        <taxon>Galdieria</taxon>
    </lineage>
</organism>